<dbReference type="Proteomes" id="UP000233440">
    <property type="component" value="Unassembled WGS sequence"/>
</dbReference>
<comment type="caution">
    <text evidence="1">The sequence shown here is derived from an EMBL/GenBank/DDBJ whole genome shotgun (WGS) entry which is preliminary data.</text>
</comment>
<keyword evidence="2" id="KW-1185">Reference proteome</keyword>
<reference evidence="1 2" key="1">
    <citation type="submission" date="2017-11" db="EMBL/GenBank/DDBJ databases">
        <title>Bacillus camelliae sp. nov., isolated from pu'er tea.</title>
        <authorList>
            <person name="Niu L."/>
        </authorList>
    </citation>
    <scope>NUCLEOTIDE SEQUENCE [LARGE SCALE GENOMIC DNA]</scope>
    <source>
        <strain evidence="1 2">7578-1</strain>
    </source>
</reference>
<accession>A0A2N3LEN3</accession>
<gene>
    <name evidence="1" type="ORF">CWO92_21110</name>
</gene>
<proteinExistence type="predicted"/>
<dbReference type="AlphaFoldDB" id="A0A2N3LEN3"/>
<dbReference type="OrthoDB" id="3035886at2"/>
<name>A0A2N3LEN3_9BACI</name>
<evidence type="ECO:0000313" key="2">
    <source>
        <dbReference type="Proteomes" id="UP000233440"/>
    </source>
</evidence>
<evidence type="ECO:0000313" key="1">
    <source>
        <dbReference type="EMBL" id="PKR83078.1"/>
    </source>
</evidence>
<sequence>MKKYRLGYDYLFLPSKSFSYKEELIGAMSINVLFKVIDDDGNEKLFESEELKDQVTNLITGKQCYLYELFRCSVDKEKIVRFDPNIPLIKDFKYSLQFEINSYTKDLDKGTLEPVFISEAEFMEIMRNNFDLFDNVDNNSAQTTSYFIQEINP</sequence>
<dbReference type="EMBL" id="PIQO01000023">
    <property type="protein sequence ID" value="PKR83078.1"/>
    <property type="molecule type" value="Genomic_DNA"/>
</dbReference>
<organism evidence="1 2">
    <name type="scientific">Heyndrickxia camelliae</name>
    <dbReference type="NCBI Taxonomy" id="1707093"/>
    <lineage>
        <taxon>Bacteria</taxon>
        <taxon>Bacillati</taxon>
        <taxon>Bacillota</taxon>
        <taxon>Bacilli</taxon>
        <taxon>Bacillales</taxon>
        <taxon>Bacillaceae</taxon>
        <taxon>Heyndrickxia</taxon>
    </lineage>
</organism>
<protein>
    <submittedName>
        <fullName evidence="1">Uncharacterized protein</fullName>
    </submittedName>
</protein>